<evidence type="ECO:0000256" key="4">
    <source>
        <dbReference type="ARBA" id="ARBA00022516"/>
    </source>
</evidence>
<dbReference type="Proteomes" id="UP001497383">
    <property type="component" value="Chromosome 6"/>
</dbReference>
<keyword evidence="8" id="KW-0067">ATP-binding</keyword>
<dbReference type="InterPro" id="IPR006204">
    <property type="entry name" value="GHMP_kinase_N_dom"/>
</dbReference>
<dbReference type="PROSITE" id="PS00627">
    <property type="entry name" value="GHMP_KINASES_ATP"/>
    <property type="match status" value="1"/>
</dbReference>
<dbReference type="InterPro" id="IPR020568">
    <property type="entry name" value="Ribosomal_Su5_D2-typ_SF"/>
</dbReference>
<comment type="similarity">
    <text evidence="2 13">Belongs to the GHMP kinase family. Mevalonate kinase subfamily.</text>
</comment>
<dbReference type="RefSeq" id="XP_066831815.1">
    <property type="nucleotide sequence ID" value="XM_066975146.1"/>
</dbReference>
<organism evidence="15 16">
    <name type="scientific">Lodderomyces beijingensis</name>
    <dbReference type="NCBI Taxonomy" id="1775926"/>
    <lineage>
        <taxon>Eukaryota</taxon>
        <taxon>Fungi</taxon>
        <taxon>Dikarya</taxon>
        <taxon>Ascomycota</taxon>
        <taxon>Saccharomycotina</taxon>
        <taxon>Pichiomycetes</taxon>
        <taxon>Debaryomycetaceae</taxon>
        <taxon>Candida/Lodderomyces clade</taxon>
        <taxon>Lodderomyces</taxon>
    </lineage>
</organism>
<evidence type="ECO:0000256" key="10">
    <source>
        <dbReference type="ARBA" id="ARBA00023098"/>
    </source>
</evidence>
<evidence type="ECO:0000256" key="13">
    <source>
        <dbReference type="PIRNR" id="PIRNR017288"/>
    </source>
</evidence>
<evidence type="ECO:0000259" key="14">
    <source>
        <dbReference type="Pfam" id="PF00288"/>
    </source>
</evidence>
<keyword evidence="16" id="KW-1185">Reference proteome</keyword>
<protein>
    <recommendedName>
        <fullName evidence="3 13">Phosphomevalonate kinase</fullName>
        <ecNumber evidence="3 13">2.7.4.2</ecNumber>
    </recommendedName>
</protein>
<evidence type="ECO:0000313" key="16">
    <source>
        <dbReference type="Proteomes" id="UP001497383"/>
    </source>
</evidence>
<evidence type="ECO:0000256" key="1">
    <source>
        <dbReference type="ARBA" id="ARBA00005017"/>
    </source>
</evidence>
<dbReference type="Gene3D" id="3.30.70.890">
    <property type="entry name" value="GHMP kinase, C-terminal domain"/>
    <property type="match status" value="1"/>
</dbReference>
<dbReference type="InterPro" id="IPR035102">
    <property type="entry name" value="Phosphomevalonate_kinase"/>
</dbReference>
<feature type="domain" description="GHMP kinase N-terminal" evidence="14">
    <location>
        <begin position="144"/>
        <end position="207"/>
    </location>
</feature>
<evidence type="ECO:0000256" key="9">
    <source>
        <dbReference type="ARBA" id="ARBA00022955"/>
    </source>
</evidence>
<evidence type="ECO:0000256" key="7">
    <source>
        <dbReference type="ARBA" id="ARBA00022777"/>
    </source>
</evidence>
<keyword evidence="7 13" id="KW-0418">Kinase</keyword>
<dbReference type="PIRSF" id="PIRSF017288">
    <property type="entry name" value="PMK_GHMP_euk"/>
    <property type="match status" value="1"/>
</dbReference>
<keyword evidence="9 13" id="KW-0752">Steroid biosynthesis</keyword>
<reference evidence="15 16" key="1">
    <citation type="submission" date="2024-03" db="EMBL/GenBank/DDBJ databases">
        <authorList>
            <person name="Brejova B."/>
        </authorList>
    </citation>
    <scope>NUCLEOTIDE SEQUENCE [LARGE SCALE GENOMIC DNA]</scope>
    <source>
        <strain evidence="15 16">CBS 14171</strain>
    </source>
</reference>
<accession>A0ABP0ZSI8</accession>
<evidence type="ECO:0000313" key="15">
    <source>
        <dbReference type="EMBL" id="CAK9441008.1"/>
    </source>
</evidence>
<dbReference type="EC" id="2.7.4.2" evidence="3 13"/>
<evidence type="ECO:0000256" key="3">
    <source>
        <dbReference type="ARBA" id="ARBA00012958"/>
    </source>
</evidence>
<dbReference type="SUPFAM" id="SSF54211">
    <property type="entry name" value="Ribosomal protein S5 domain 2-like"/>
    <property type="match status" value="1"/>
</dbReference>
<evidence type="ECO:0000256" key="12">
    <source>
        <dbReference type="ARBA" id="ARBA00029326"/>
    </source>
</evidence>
<keyword evidence="4 13" id="KW-0444">Lipid biosynthesis</keyword>
<evidence type="ECO:0000256" key="6">
    <source>
        <dbReference type="ARBA" id="ARBA00022741"/>
    </source>
</evidence>
<dbReference type="EMBL" id="OZ022410">
    <property type="protein sequence ID" value="CAK9441008.1"/>
    <property type="molecule type" value="Genomic_DNA"/>
</dbReference>
<sequence length="431" mass="46876">MTKAFSSPGKALLAGGYLVLDPEYDAYVIALSARMHAIIKSDGLKKPGSPSSIKVASPQFRQGEWEWECKVNASNRYDITEVKSRRNPFLEAAIRTVLAYFQPRDFHLEITIYSDPGYHSQENTRVKSSANGEKSFLFHQMAINDVPKTGLGSSAGLVTVVSAALMSHFAPGSESSSDLLHNIAQVAHCLAQKKIGSGFDVAAAVYGSIIYRRFQPLVMNEILEALENASSPETVKSLIDKSWDFKHERCALPRTVRLLMGDIQGGSETPKMVSKIMQWRKDDPARAREIYKQLDMANAHFTRTIEGIGQALGQDAESSLTASNVDKLASAIREIRSGLQALTAAADVPVEPQVQTKLLDNVGRIKGCLGGVVPGAGGYDAIAVLALTEAVKDIKSTTAASPELYNNVHWVDLHEEAEGVRCENPDDYVGL</sequence>
<dbReference type="Gene3D" id="3.30.230.10">
    <property type="match status" value="1"/>
</dbReference>
<proteinExistence type="inferred from homology"/>
<dbReference type="PANTHER" id="PTHR31814">
    <property type="match status" value="1"/>
</dbReference>
<dbReference type="Pfam" id="PF00288">
    <property type="entry name" value="GHMP_kinases_N"/>
    <property type="match status" value="1"/>
</dbReference>
<gene>
    <name evidence="15" type="ORF">LODBEIA_P48770</name>
</gene>
<name>A0ABP0ZSI8_9ASCO</name>
<keyword evidence="10 13" id="KW-0443">Lipid metabolism</keyword>
<dbReference type="InterPro" id="IPR006203">
    <property type="entry name" value="GHMP_knse_ATP-bd_CS"/>
</dbReference>
<evidence type="ECO:0000256" key="8">
    <source>
        <dbReference type="ARBA" id="ARBA00022840"/>
    </source>
</evidence>
<evidence type="ECO:0000256" key="5">
    <source>
        <dbReference type="ARBA" id="ARBA00022679"/>
    </source>
</evidence>
<comment type="catalytic activity">
    <reaction evidence="12">
        <text>(R)-5-phosphomevalonate + ATP = (R)-5-diphosphomevalonate + ADP</text>
        <dbReference type="Rhea" id="RHEA:16341"/>
        <dbReference type="ChEBI" id="CHEBI:30616"/>
        <dbReference type="ChEBI" id="CHEBI:57557"/>
        <dbReference type="ChEBI" id="CHEBI:58146"/>
        <dbReference type="ChEBI" id="CHEBI:456216"/>
        <dbReference type="EC" id="2.7.4.2"/>
    </reaction>
    <physiologicalReaction direction="left-to-right" evidence="12">
        <dbReference type="Rhea" id="RHEA:16342"/>
    </physiologicalReaction>
</comment>
<keyword evidence="6" id="KW-0547">Nucleotide-binding</keyword>
<dbReference type="GeneID" id="92210073"/>
<evidence type="ECO:0000256" key="2">
    <source>
        <dbReference type="ARBA" id="ARBA00006495"/>
    </source>
</evidence>
<evidence type="ECO:0000256" key="11">
    <source>
        <dbReference type="ARBA" id="ARBA00023221"/>
    </source>
</evidence>
<dbReference type="InterPro" id="IPR036554">
    <property type="entry name" value="GHMP_kinase_C_sf"/>
</dbReference>
<comment type="pathway">
    <text evidence="1 13">Isoprenoid biosynthesis; isopentenyl diphosphate biosynthesis via mevalonate pathway; isopentenyl diphosphate from (R)-mevalonate: step 2/3.</text>
</comment>
<dbReference type="InterPro" id="IPR014721">
    <property type="entry name" value="Ribsml_uS5_D2-typ_fold_subgr"/>
</dbReference>
<dbReference type="InterPro" id="IPR016005">
    <property type="entry name" value="Erg8"/>
</dbReference>
<keyword evidence="11 13" id="KW-0753">Steroid metabolism</keyword>
<dbReference type="PANTHER" id="PTHR31814:SF2">
    <property type="entry name" value="PHOSPHOMEVALONATE KINASE"/>
    <property type="match status" value="1"/>
</dbReference>
<keyword evidence="5 13" id="KW-0808">Transferase</keyword>